<keyword evidence="1" id="KW-0472">Membrane</keyword>
<dbReference type="EMBL" id="CP157947">
    <property type="protein sequence ID" value="XBS70156.1"/>
    <property type="molecule type" value="Genomic_DNA"/>
</dbReference>
<evidence type="ECO:0000256" key="1">
    <source>
        <dbReference type="SAM" id="Phobius"/>
    </source>
</evidence>
<feature type="transmembrane region" description="Helical" evidence="1">
    <location>
        <begin position="92"/>
        <end position="115"/>
    </location>
</feature>
<proteinExistence type="predicted"/>
<sequence>MANHYFIISNNCYFNDKPQSSPEMKRGMSKSLRQVYNSAMPGMFSWMTAITGGVITTLPACLSCSAISHAVVNVNHSLFSLQAEPRHVLNELINIGLRYGAAGGAITGLSAALLINQCVKINNRAQYYDQPRDILLGLGGLLGLVIGGLSGAVYSISLHQNYADYDDKLRINYFSS</sequence>
<reference evidence="2" key="1">
    <citation type="submission" date="2024-06" db="EMBL/GenBank/DDBJ databases">
        <authorList>
            <person name="Coelho C."/>
            <person name="Bento M."/>
            <person name="Garcia E."/>
            <person name="Camelo A."/>
            <person name="Brandao I."/>
            <person name="Espirito Santo C."/>
            <person name="Trovao J."/>
            <person name="Verissimo A."/>
            <person name="Costa J."/>
            <person name="Tiago I."/>
        </authorList>
    </citation>
    <scope>NUCLEOTIDE SEQUENCE</scope>
    <source>
        <strain evidence="2">KWT182</strain>
    </source>
</reference>
<feature type="transmembrane region" description="Helical" evidence="1">
    <location>
        <begin position="43"/>
        <end position="72"/>
    </location>
</feature>
<keyword evidence="1" id="KW-0812">Transmembrane</keyword>
<gene>
    <name evidence="2" type="ORF">ABK905_02360</name>
</gene>
<accession>A0AAU7QD84</accession>
<name>A0AAU7QD84_9GAMM</name>
<organism evidence="2">
    <name type="scientific">Acerihabitans sp. KWT182</name>
    <dbReference type="NCBI Taxonomy" id="3157919"/>
    <lineage>
        <taxon>Bacteria</taxon>
        <taxon>Pseudomonadati</taxon>
        <taxon>Pseudomonadota</taxon>
        <taxon>Gammaproteobacteria</taxon>
        <taxon>Enterobacterales</taxon>
        <taxon>Pectobacteriaceae</taxon>
        <taxon>Acerihabitans</taxon>
    </lineage>
</organism>
<feature type="transmembrane region" description="Helical" evidence="1">
    <location>
        <begin position="135"/>
        <end position="156"/>
    </location>
</feature>
<keyword evidence="1" id="KW-1133">Transmembrane helix</keyword>
<dbReference type="AlphaFoldDB" id="A0AAU7QD84"/>
<evidence type="ECO:0000313" key="2">
    <source>
        <dbReference type="EMBL" id="XBS70156.1"/>
    </source>
</evidence>
<protein>
    <submittedName>
        <fullName evidence="2">Uncharacterized protein</fullName>
    </submittedName>
</protein>